<keyword evidence="2" id="KW-0812">Transmembrane</keyword>
<protein>
    <recommendedName>
        <fullName evidence="5">Polyketide cyclase/dehydrase/lipid transport protein</fullName>
    </recommendedName>
</protein>
<feature type="transmembrane region" description="Helical" evidence="2">
    <location>
        <begin position="122"/>
        <end position="141"/>
    </location>
</feature>
<dbReference type="Proteomes" id="UP001596011">
    <property type="component" value="Unassembled WGS sequence"/>
</dbReference>
<dbReference type="EMBL" id="JBHSFI010000010">
    <property type="protein sequence ID" value="MFC4631917.1"/>
    <property type="molecule type" value="Genomic_DNA"/>
</dbReference>
<feature type="region of interest" description="Disordered" evidence="1">
    <location>
        <begin position="1"/>
        <end position="62"/>
    </location>
</feature>
<feature type="compositionally biased region" description="Basic and acidic residues" evidence="1">
    <location>
        <begin position="1"/>
        <end position="12"/>
    </location>
</feature>
<keyword evidence="2" id="KW-1133">Transmembrane helix</keyword>
<organism evidence="3 4">
    <name type="scientific">Promicromonospora alba</name>
    <dbReference type="NCBI Taxonomy" id="1616110"/>
    <lineage>
        <taxon>Bacteria</taxon>
        <taxon>Bacillati</taxon>
        <taxon>Actinomycetota</taxon>
        <taxon>Actinomycetes</taxon>
        <taxon>Micrococcales</taxon>
        <taxon>Promicromonosporaceae</taxon>
        <taxon>Promicromonospora</taxon>
    </lineage>
</organism>
<feature type="transmembrane region" description="Helical" evidence="2">
    <location>
        <begin position="69"/>
        <end position="87"/>
    </location>
</feature>
<evidence type="ECO:0000256" key="2">
    <source>
        <dbReference type="SAM" id="Phobius"/>
    </source>
</evidence>
<evidence type="ECO:0008006" key="5">
    <source>
        <dbReference type="Google" id="ProtNLM"/>
    </source>
</evidence>
<feature type="transmembrane region" description="Helical" evidence="2">
    <location>
        <begin position="147"/>
        <end position="166"/>
    </location>
</feature>
<accession>A0ABV9HQ05</accession>
<dbReference type="SUPFAM" id="SSF55961">
    <property type="entry name" value="Bet v1-like"/>
    <property type="match status" value="1"/>
</dbReference>
<keyword evidence="2" id="KW-0472">Membrane</keyword>
<gene>
    <name evidence="3" type="ORF">ACFO6V_27000</name>
</gene>
<proteinExistence type="predicted"/>
<keyword evidence="4" id="KW-1185">Reference proteome</keyword>
<comment type="caution">
    <text evidence="3">The sequence shown here is derived from an EMBL/GenBank/DDBJ whole genome shotgun (WGS) entry which is preliminary data.</text>
</comment>
<feature type="transmembrane region" description="Helical" evidence="2">
    <location>
        <begin position="178"/>
        <end position="197"/>
    </location>
</feature>
<evidence type="ECO:0000256" key="1">
    <source>
        <dbReference type="SAM" id="MobiDB-lite"/>
    </source>
</evidence>
<evidence type="ECO:0000313" key="3">
    <source>
        <dbReference type="EMBL" id="MFC4631917.1"/>
    </source>
</evidence>
<sequence>MTTTEDAVHEPTNEPTSKPADEPTPPPREIDPDPRWHDRRDLRSDAQWDADPEPPRAPRPPLAPEARRARLLLAGIALALFAAMLAAKLLDSAGAQQTALFYVGIPAVIALTVILTARPRSAVGTALATTTVGLALAGPLLDEGIVCLVIAAPLFYGIAALVGGIVQRFRNHRGRALAAAPLLLVLVAEGVGGFSLLPREDAGVATVVVQATPEQVAAALAAPPAYGEFEAPFLRAVPFPEPVSAMGHGLRVGDERHVTFTPRRSLGINAGTTPRAMSLRVAQSQVSDGGGHLRLDVTSDTTLARWMDLHAADVTWEAAGAGRTRVTWALEYTRTFDPSWYFGPIQHYASGLAAEYLIDTFAATAERADA</sequence>
<dbReference type="RefSeq" id="WP_377141954.1">
    <property type="nucleotide sequence ID" value="NZ_JBHSFI010000010.1"/>
</dbReference>
<feature type="compositionally biased region" description="Basic and acidic residues" evidence="1">
    <location>
        <begin position="28"/>
        <end position="46"/>
    </location>
</feature>
<feature type="transmembrane region" description="Helical" evidence="2">
    <location>
        <begin position="99"/>
        <end position="115"/>
    </location>
</feature>
<name>A0ABV9HQ05_9MICO</name>
<evidence type="ECO:0000313" key="4">
    <source>
        <dbReference type="Proteomes" id="UP001596011"/>
    </source>
</evidence>
<reference evidence="4" key="1">
    <citation type="journal article" date="2019" name="Int. J. Syst. Evol. Microbiol.">
        <title>The Global Catalogue of Microorganisms (GCM) 10K type strain sequencing project: providing services to taxonomists for standard genome sequencing and annotation.</title>
        <authorList>
            <consortium name="The Broad Institute Genomics Platform"/>
            <consortium name="The Broad Institute Genome Sequencing Center for Infectious Disease"/>
            <person name="Wu L."/>
            <person name="Ma J."/>
        </authorList>
    </citation>
    <scope>NUCLEOTIDE SEQUENCE [LARGE SCALE GENOMIC DNA]</scope>
    <source>
        <strain evidence="4">CCUG 42722</strain>
    </source>
</reference>